<protein>
    <recommendedName>
        <fullName evidence="3">Reverse transcriptase domain-containing protein</fullName>
    </recommendedName>
</protein>
<dbReference type="Pfam" id="PF05380">
    <property type="entry name" value="Peptidase_A17"/>
    <property type="match status" value="1"/>
</dbReference>
<accession>A0A4Y2KYI8</accession>
<dbReference type="InterPro" id="IPR008042">
    <property type="entry name" value="Retrotrans_Pao"/>
</dbReference>
<reference evidence="1 2" key="1">
    <citation type="journal article" date="2019" name="Sci. Rep.">
        <title>Orb-weaving spider Araneus ventricosus genome elucidates the spidroin gene catalogue.</title>
        <authorList>
            <person name="Kono N."/>
            <person name="Nakamura H."/>
            <person name="Ohtoshi R."/>
            <person name="Moran D.A.P."/>
            <person name="Shinohara A."/>
            <person name="Yoshida Y."/>
            <person name="Fujiwara M."/>
            <person name="Mori M."/>
            <person name="Tomita M."/>
            <person name="Arakawa K."/>
        </authorList>
    </citation>
    <scope>NUCLEOTIDE SEQUENCE [LARGE SCALE GENOMIC DNA]</scope>
</reference>
<proteinExistence type="predicted"/>
<dbReference type="EMBL" id="BGPR01005153">
    <property type="protein sequence ID" value="GBN07372.1"/>
    <property type="molecule type" value="Genomic_DNA"/>
</dbReference>
<dbReference type="AlphaFoldDB" id="A0A4Y2KYI8"/>
<comment type="caution">
    <text evidence="1">The sequence shown here is derived from an EMBL/GenBank/DDBJ whole genome shotgun (WGS) entry which is preliminary data.</text>
</comment>
<gene>
    <name evidence="1" type="ORF">AVEN_182105_1</name>
</gene>
<dbReference type="Proteomes" id="UP000499080">
    <property type="component" value="Unassembled WGS sequence"/>
</dbReference>
<evidence type="ECO:0000313" key="1">
    <source>
        <dbReference type="EMBL" id="GBN07372.1"/>
    </source>
</evidence>
<organism evidence="1 2">
    <name type="scientific">Araneus ventricosus</name>
    <name type="common">Orbweaver spider</name>
    <name type="synonym">Epeira ventricosa</name>
    <dbReference type="NCBI Taxonomy" id="182803"/>
    <lineage>
        <taxon>Eukaryota</taxon>
        <taxon>Metazoa</taxon>
        <taxon>Ecdysozoa</taxon>
        <taxon>Arthropoda</taxon>
        <taxon>Chelicerata</taxon>
        <taxon>Arachnida</taxon>
        <taxon>Araneae</taxon>
        <taxon>Araneomorphae</taxon>
        <taxon>Entelegynae</taxon>
        <taxon>Araneoidea</taxon>
        <taxon>Araneidae</taxon>
        <taxon>Araneus</taxon>
    </lineage>
</organism>
<evidence type="ECO:0000313" key="2">
    <source>
        <dbReference type="Proteomes" id="UP000499080"/>
    </source>
</evidence>
<sequence>MYVDDLIAGTDSVNAAFNVSLDADKIMKDANMYLRKWISKDATLMKLWEEEGFSTLPHQTSDCTDPELHKVLGLSWDIQQDSLTMDIRNLLKFLEQGKNTKRFVLQASGRNFDPLGLMLWLQWCSELPQLSKLLIPRNILECLDDAECKLELHTFSDASPKAYGAAVYLRTIYKDQVTVHLITAKTRVAPLKKISLPRLELLGALVVSRLATEVKKVLERKDTSKMFFWTDSQITLYWIKGSSHKWKQFVKENHQSFVEIMSRKCNL</sequence>
<name>A0A4Y2KYI8_ARAVE</name>
<dbReference type="OrthoDB" id="6434233at2759"/>
<keyword evidence="2" id="KW-1185">Reference proteome</keyword>
<evidence type="ECO:0008006" key="3">
    <source>
        <dbReference type="Google" id="ProtNLM"/>
    </source>
</evidence>
<dbReference type="PANTHER" id="PTHR47331">
    <property type="entry name" value="PHD-TYPE DOMAIN-CONTAINING PROTEIN"/>
    <property type="match status" value="1"/>
</dbReference>